<evidence type="ECO:0000256" key="9">
    <source>
        <dbReference type="ARBA" id="ARBA00023136"/>
    </source>
</evidence>
<evidence type="ECO:0000256" key="1">
    <source>
        <dbReference type="ARBA" id="ARBA00004651"/>
    </source>
</evidence>
<reference evidence="12 13" key="1">
    <citation type="journal article" date="2017" name="Nat. Ecol. Evol.">
        <title>Scallop genome provides insights into evolution of bilaterian karyotype and development.</title>
        <authorList>
            <person name="Wang S."/>
            <person name="Zhang J."/>
            <person name="Jiao W."/>
            <person name="Li J."/>
            <person name="Xun X."/>
            <person name="Sun Y."/>
            <person name="Guo X."/>
            <person name="Huan P."/>
            <person name="Dong B."/>
            <person name="Zhang L."/>
            <person name="Hu X."/>
            <person name="Sun X."/>
            <person name="Wang J."/>
            <person name="Zhao C."/>
            <person name="Wang Y."/>
            <person name="Wang D."/>
            <person name="Huang X."/>
            <person name="Wang R."/>
            <person name="Lv J."/>
            <person name="Li Y."/>
            <person name="Zhang Z."/>
            <person name="Liu B."/>
            <person name="Lu W."/>
            <person name="Hui Y."/>
            <person name="Liang J."/>
            <person name="Zhou Z."/>
            <person name="Hou R."/>
            <person name="Li X."/>
            <person name="Liu Y."/>
            <person name="Li H."/>
            <person name="Ning X."/>
            <person name="Lin Y."/>
            <person name="Zhao L."/>
            <person name="Xing Q."/>
            <person name="Dou J."/>
            <person name="Li Y."/>
            <person name="Mao J."/>
            <person name="Guo H."/>
            <person name="Dou H."/>
            <person name="Li T."/>
            <person name="Mu C."/>
            <person name="Jiang W."/>
            <person name="Fu Q."/>
            <person name="Fu X."/>
            <person name="Miao Y."/>
            <person name="Liu J."/>
            <person name="Yu Q."/>
            <person name="Li R."/>
            <person name="Liao H."/>
            <person name="Li X."/>
            <person name="Kong Y."/>
            <person name="Jiang Z."/>
            <person name="Chourrout D."/>
            <person name="Li R."/>
            <person name="Bao Z."/>
        </authorList>
    </citation>
    <scope>NUCLEOTIDE SEQUENCE [LARGE SCALE GENOMIC DNA]</scope>
    <source>
        <strain evidence="12 13">PY_sf001</strain>
    </source>
</reference>
<keyword evidence="6" id="KW-0375">Hydrogen ion transport</keyword>
<keyword evidence="8" id="KW-0406">Ion transport</keyword>
<dbReference type="EMBL" id="NEDP02000696">
    <property type="protein sequence ID" value="OWF55351.1"/>
    <property type="molecule type" value="Genomic_DNA"/>
</dbReference>
<dbReference type="InterPro" id="IPR004878">
    <property type="entry name" value="Otopetrin"/>
</dbReference>
<feature type="transmembrane region" description="Helical" evidence="11">
    <location>
        <begin position="30"/>
        <end position="54"/>
    </location>
</feature>
<comment type="caution">
    <text evidence="12">The sequence shown here is derived from an EMBL/GenBank/DDBJ whole genome shotgun (WGS) entry which is preliminary data.</text>
</comment>
<feature type="transmembrane region" description="Helical" evidence="11">
    <location>
        <begin position="349"/>
        <end position="371"/>
    </location>
</feature>
<dbReference type="AlphaFoldDB" id="A0A210R389"/>
<dbReference type="PANTHER" id="PTHR21522">
    <property type="entry name" value="PROTON CHANNEL OTOP"/>
    <property type="match status" value="1"/>
</dbReference>
<evidence type="ECO:0000256" key="8">
    <source>
        <dbReference type="ARBA" id="ARBA00023065"/>
    </source>
</evidence>
<gene>
    <name evidence="12" type="ORF">KP79_PYT16643</name>
</gene>
<keyword evidence="7 11" id="KW-1133">Transmembrane helix</keyword>
<keyword evidence="9 11" id="KW-0472">Membrane</keyword>
<keyword evidence="3" id="KW-0813">Transport</keyword>
<feature type="transmembrane region" description="Helical" evidence="11">
    <location>
        <begin position="147"/>
        <end position="169"/>
    </location>
</feature>
<keyword evidence="4" id="KW-1003">Cell membrane</keyword>
<feature type="transmembrane region" description="Helical" evidence="11">
    <location>
        <begin position="383"/>
        <end position="403"/>
    </location>
</feature>
<keyword evidence="10" id="KW-0407">Ion channel</keyword>
<organism evidence="12 13">
    <name type="scientific">Mizuhopecten yessoensis</name>
    <name type="common">Japanese scallop</name>
    <name type="synonym">Patinopecten yessoensis</name>
    <dbReference type="NCBI Taxonomy" id="6573"/>
    <lineage>
        <taxon>Eukaryota</taxon>
        <taxon>Metazoa</taxon>
        <taxon>Spiralia</taxon>
        <taxon>Lophotrochozoa</taxon>
        <taxon>Mollusca</taxon>
        <taxon>Bivalvia</taxon>
        <taxon>Autobranchia</taxon>
        <taxon>Pteriomorphia</taxon>
        <taxon>Pectinida</taxon>
        <taxon>Pectinoidea</taxon>
        <taxon>Pectinidae</taxon>
        <taxon>Mizuhopecten</taxon>
    </lineage>
</organism>
<feature type="transmembrane region" description="Helical" evidence="11">
    <location>
        <begin position="66"/>
        <end position="93"/>
    </location>
</feature>
<dbReference type="Proteomes" id="UP000242188">
    <property type="component" value="Unassembled WGS sequence"/>
</dbReference>
<evidence type="ECO:0000256" key="5">
    <source>
        <dbReference type="ARBA" id="ARBA00022692"/>
    </source>
</evidence>
<evidence type="ECO:0000256" key="7">
    <source>
        <dbReference type="ARBA" id="ARBA00022989"/>
    </source>
</evidence>
<evidence type="ECO:0000313" key="13">
    <source>
        <dbReference type="Proteomes" id="UP000242188"/>
    </source>
</evidence>
<evidence type="ECO:0000256" key="10">
    <source>
        <dbReference type="ARBA" id="ARBA00023303"/>
    </source>
</evidence>
<sequence>MDSWCGRLITSVFILPFTAGNYRRRQNGFWYYDCSISFRVLFLGFLAIIIVFSATNTIYDGANVRLGVVLLLLSVLMLGGVSVCLILVCLAQLRGLQCIVATRRYTHTTKLQVCFLWIFGLASILYSTLLIGKLIECSGNTTAGLYWNSIICFNCLLVVCFISEIIFITYFSESKLKHSTLANYSMLLLLAANTCVQLYVSIIGDAFTTFIEINKENATNWCLERNSTMTVLIEKSRSILAPTFMEFFLLSSTMILDIWSPSNESSHENETRHSEMNGIQDSERTSLLPHTSAIEPDYSGNGSRRMLCQMITIVVSLLTGFGMVIFYVAMAMNVGNIQTLHFLAEFYELILKVLMTIATFLGFFCLVNYCTPDRSPKRFKSRENVYLLSVFGLMMLHICKVIQGDVTSYLDSKILLYTNIISIFQDYLQVVFLLHANRCKKSDPRSRIVLLESVLLFIMINNFVLWINDTFLLSQYPITRVMAQERFSTGLLRLGYTVLLPVSVFYRFTSFLQYYATFRDYTS</sequence>
<feature type="transmembrane region" description="Helical" evidence="11">
    <location>
        <begin position="415"/>
        <end position="436"/>
    </location>
</feature>
<dbReference type="OrthoDB" id="6429739at2759"/>
<evidence type="ECO:0000256" key="6">
    <source>
        <dbReference type="ARBA" id="ARBA00022781"/>
    </source>
</evidence>
<feature type="transmembrane region" description="Helical" evidence="11">
    <location>
        <begin position="114"/>
        <end position="135"/>
    </location>
</feature>
<feature type="transmembrane region" description="Helical" evidence="11">
    <location>
        <begin position="307"/>
        <end position="329"/>
    </location>
</feature>
<protein>
    <recommendedName>
        <fullName evidence="14">Otopetrin-2</fullName>
    </recommendedName>
</protein>
<evidence type="ECO:0000256" key="2">
    <source>
        <dbReference type="ARBA" id="ARBA00006513"/>
    </source>
</evidence>
<keyword evidence="13" id="KW-1185">Reference proteome</keyword>
<dbReference type="GO" id="GO:0015252">
    <property type="term" value="F:proton channel activity"/>
    <property type="evidence" value="ECO:0007669"/>
    <property type="project" value="InterPro"/>
</dbReference>
<dbReference type="PANTHER" id="PTHR21522:SF68">
    <property type="entry name" value="G-PROTEIN COUPLED RECEPTORS FAMILY 3 PROFILE DOMAIN-CONTAINING PROTEIN"/>
    <property type="match status" value="1"/>
</dbReference>
<feature type="transmembrane region" description="Helical" evidence="11">
    <location>
        <begin position="448"/>
        <end position="467"/>
    </location>
</feature>
<feature type="transmembrane region" description="Helical" evidence="11">
    <location>
        <begin position="487"/>
        <end position="509"/>
    </location>
</feature>
<evidence type="ECO:0000256" key="11">
    <source>
        <dbReference type="SAM" id="Phobius"/>
    </source>
</evidence>
<comment type="subcellular location">
    <subcellularLocation>
        <location evidence="1">Cell membrane</location>
        <topology evidence="1">Multi-pass membrane protein</topology>
    </subcellularLocation>
</comment>
<evidence type="ECO:0000313" key="12">
    <source>
        <dbReference type="EMBL" id="OWF55351.1"/>
    </source>
</evidence>
<accession>A0A210R389</accession>
<evidence type="ECO:0008006" key="14">
    <source>
        <dbReference type="Google" id="ProtNLM"/>
    </source>
</evidence>
<proteinExistence type="inferred from homology"/>
<name>A0A210R389_MIZYE</name>
<evidence type="ECO:0000256" key="4">
    <source>
        <dbReference type="ARBA" id="ARBA00022475"/>
    </source>
</evidence>
<comment type="similarity">
    <text evidence="2">Belongs to the otopetrin family.</text>
</comment>
<keyword evidence="5 11" id="KW-0812">Transmembrane</keyword>
<dbReference type="Pfam" id="PF03189">
    <property type="entry name" value="Otopetrin"/>
    <property type="match status" value="1"/>
</dbReference>
<dbReference type="GO" id="GO:0005886">
    <property type="term" value="C:plasma membrane"/>
    <property type="evidence" value="ECO:0007669"/>
    <property type="project" value="UniProtKB-SubCell"/>
</dbReference>
<evidence type="ECO:0000256" key="3">
    <source>
        <dbReference type="ARBA" id="ARBA00022448"/>
    </source>
</evidence>